<dbReference type="Pfam" id="PF24883">
    <property type="entry name" value="NPHP3_N"/>
    <property type="match status" value="1"/>
</dbReference>
<feature type="repeat" description="WD" evidence="3">
    <location>
        <begin position="1175"/>
        <end position="1216"/>
    </location>
</feature>
<evidence type="ECO:0000256" key="1">
    <source>
        <dbReference type="ARBA" id="ARBA00022574"/>
    </source>
</evidence>
<sequence>MDQRRADVSPKLGEKSHWPTRVSSSDVKPGDYIELRVYENYWLFRKMRIGMVRLQGDKLNRSSLEIKVNDTSGLVPCFIKFFFLFPDAVSNLVQTTQQAAVAAINSNRSILERMGKARDWVGDIIKFGGPILVSELGPIAEVVFSACKVAWEVLEKQDQYDKLVEELVVSMGDVLPFIDIVHSQVKVANLKATVVSILRLIEDTSRFVIEYKSDGVAVSIFRFMSSTAQGQVDEFVKRFKNLKEDFDRGMRTQIVLRLETLLNHADREMIKALITPDSNYDPDTGCLEGTRTAIRSDIQQWVDSNEASESLFWLCGVAGCGKSTIVRSVCEELRSKGCLGGTFFCKRDNEHLNKPGNMVSTLAARLAFSFPDYGANLAAALREEPDLITSALALRFQGMILGPLQTMGKQYLERKLVIVIDALDECGTVHTRPRLVSHLLKLSNLAPWLKVVVTSRPNNELASEFGKQADKVLRRDLFQEDLASVTQDITLFIRDCLMQLPNDDEALHGRGWLHDETAKRLATRANGLFIWARTACSMIRNGLNPDKKIQELINSNPSSGAGKQLESLYETVLNEALGETQNDARTIKSCISAVITTRIPLTDVTLAKLLESHVGLTELRTVIRRLAAVLYRDLNGTVRVIHQSFSDYMVDEQCPSDYRINKAEENLEIAASCLRTMHKELRFNICELEDSRLFNDEISNLSTRTREKIHLHLEYSCIYWASHLAASHTFNGDFNEHQIVIQLLEEILLSHSVLYWIEVLSLLKQLYTSEASLLEAIDWIKDPTHNVSIHADEMRRFVAAFYLPISLSAPHLYLSALPFGSYQFEAIGMLKTEFPNTLELVRGKYLAKLSNSWLRVIPHPSPVISITYSPDGKLFATISENNDTIQLWEARSGTPFLNPLEGHSNTVTCITFSPDGQYIISGSNDNTVRVWNLQTGTAAFEPLGGHSSAVTRVAVSPDGQRIVSASQDNSVRVWDLHTGAVAFNSHDHSNSEVPTCTAVSPNGRHIIFGFLQGAIQMKVWDLRTGVVVFDLPQGGRQPDDLDYYFNGRQLNGVTCIAVSPNSQYIMTDSRDNTVRVWNVHTWAAAFNPLQGHSKTITCIAVSRDGKYIISGSRDKTLRIWDLHNGAAAFDPLRGHSDTVRCIAVSPNGHHIISGSDDKTVRVWNLQTGTAAFDPLRGHSGIVTCITVSPDGQHIISGSQDNTVRVWDLRTSAEAVAFDPLQGHSDAVTCVAISPNGEYIISGSQDKTLQVWSLQNGAAASNSLQGHLDGAVACVAISPDSQRIISGSLNNTVQAWDLRTGAAAFNPIRGCSGIATSIAVSPNCKYVISGSWDNRVRVWDMRVGIAAFDPLCGHSGTITCISVCPYSRYIISGSQDKTLRVWKFPTGAAAFNPLRGHSNTVTCIAVSPDGRYIVSGSRDNTVRVWELHTGEAAFDPLRGHSGTVTCVVVSRSPIRRYIATGSQDNTVRVWDLQTGTAAFKPLHGHSNTVTCITVSLDGQYVVSGSQDNTVRVWNLHTGAPAFSPLQGHSDSVTCITISPDGQRIISGSADGTVRVWGFRSDAPILIINPLVPSSSPNNQYPISGLGLRESIVQVPNSSSRKISSRNVPPDFPRRPSNKNLYVMAHELARSLTHDGWVLGEDKRPLFWLPKVYQRSKVNHSQLCFSTNLLEHPVSIDLSKFKSGTDWTLVRDSTT</sequence>
<protein>
    <recommendedName>
        <fullName evidence="5">Nephrocystin 3-like N-terminal domain-containing protein</fullName>
    </recommendedName>
</protein>
<dbReference type="CDD" id="cd00200">
    <property type="entry name" value="WD40"/>
    <property type="match status" value="2"/>
</dbReference>
<reference evidence="6 7" key="1">
    <citation type="journal article" date="2019" name="Fungal Biol. Biotechnol.">
        <title>Draft genome sequence of fastidious pathogen Ceratobasidium theobromae, which causes vascular-streak dieback in Theobroma cacao.</title>
        <authorList>
            <person name="Ali S.S."/>
            <person name="Asman A."/>
            <person name="Shao J."/>
            <person name="Firmansyah A.P."/>
            <person name="Susilo A.W."/>
            <person name="Rosmana A."/>
            <person name="McMahon P."/>
            <person name="Junaid M."/>
            <person name="Guest D."/>
            <person name="Kheng T.Y."/>
            <person name="Meinhardt L.W."/>
            <person name="Bailey B.A."/>
        </authorList>
    </citation>
    <scope>NUCLEOTIDE SEQUENCE [LARGE SCALE GENOMIC DNA]</scope>
    <source>
        <strain evidence="6 7">CT2</strain>
    </source>
</reference>
<feature type="repeat" description="WD" evidence="3">
    <location>
        <begin position="1307"/>
        <end position="1341"/>
    </location>
</feature>
<dbReference type="InterPro" id="IPR036322">
    <property type="entry name" value="WD40_repeat_dom_sf"/>
</dbReference>
<dbReference type="OrthoDB" id="538223at2759"/>
<feature type="domain" description="Nephrocystin 3-like N-terminal" evidence="5">
    <location>
        <begin position="296"/>
        <end position="456"/>
    </location>
</feature>
<dbReference type="InterPro" id="IPR027417">
    <property type="entry name" value="P-loop_NTPase"/>
</dbReference>
<accession>A0A5N5QKA7</accession>
<organism evidence="6 7">
    <name type="scientific">Ceratobasidium theobromae</name>
    <dbReference type="NCBI Taxonomy" id="1582974"/>
    <lineage>
        <taxon>Eukaryota</taxon>
        <taxon>Fungi</taxon>
        <taxon>Dikarya</taxon>
        <taxon>Basidiomycota</taxon>
        <taxon>Agaricomycotina</taxon>
        <taxon>Agaricomycetes</taxon>
        <taxon>Cantharellales</taxon>
        <taxon>Ceratobasidiaceae</taxon>
        <taxon>Ceratobasidium</taxon>
    </lineage>
</organism>
<dbReference type="InterPro" id="IPR050349">
    <property type="entry name" value="WD_LIS1/nudF_dynein_reg"/>
</dbReference>
<feature type="repeat" description="WD" evidence="3">
    <location>
        <begin position="1350"/>
        <end position="1391"/>
    </location>
</feature>
<dbReference type="InterPro" id="IPR019775">
    <property type="entry name" value="WD40_repeat_CS"/>
</dbReference>
<keyword evidence="7" id="KW-1185">Reference proteome</keyword>
<feature type="repeat" description="WD" evidence="3">
    <location>
        <begin position="1481"/>
        <end position="1522"/>
    </location>
</feature>
<feature type="compositionally biased region" description="Basic and acidic residues" evidence="4">
    <location>
        <begin position="1"/>
        <end position="17"/>
    </location>
</feature>
<name>A0A5N5QKA7_9AGAM</name>
<dbReference type="InterPro" id="IPR001680">
    <property type="entry name" value="WD40_rpt"/>
</dbReference>
<feature type="repeat" description="WD" evidence="3">
    <location>
        <begin position="900"/>
        <end position="941"/>
    </location>
</feature>
<evidence type="ECO:0000256" key="4">
    <source>
        <dbReference type="SAM" id="MobiDB-lite"/>
    </source>
</evidence>
<dbReference type="InterPro" id="IPR015943">
    <property type="entry name" value="WD40/YVTN_repeat-like_dom_sf"/>
</dbReference>
<proteinExistence type="predicted"/>
<feature type="repeat" description="WD" evidence="3">
    <location>
        <begin position="1393"/>
        <end position="1434"/>
    </location>
</feature>
<dbReference type="Pfam" id="PF00400">
    <property type="entry name" value="WD40"/>
    <property type="match status" value="15"/>
</dbReference>
<evidence type="ECO:0000313" key="6">
    <source>
        <dbReference type="EMBL" id="KAB5591886.1"/>
    </source>
</evidence>
<dbReference type="PROSITE" id="PS50294">
    <property type="entry name" value="WD_REPEATS_REGION"/>
    <property type="match status" value="14"/>
</dbReference>
<dbReference type="Gene3D" id="2.130.10.10">
    <property type="entry name" value="YVTN repeat-like/Quinoprotein amine dehydrogenase"/>
    <property type="match status" value="6"/>
</dbReference>
<keyword evidence="1 3" id="KW-0853">WD repeat</keyword>
<dbReference type="SMART" id="SM00320">
    <property type="entry name" value="WD40"/>
    <property type="match status" value="16"/>
</dbReference>
<evidence type="ECO:0000259" key="5">
    <source>
        <dbReference type="Pfam" id="PF24883"/>
    </source>
</evidence>
<dbReference type="InterPro" id="IPR020472">
    <property type="entry name" value="WD40_PAC1"/>
</dbReference>
<evidence type="ECO:0000256" key="2">
    <source>
        <dbReference type="ARBA" id="ARBA00022737"/>
    </source>
</evidence>
<evidence type="ECO:0000313" key="7">
    <source>
        <dbReference type="Proteomes" id="UP000383932"/>
    </source>
</evidence>
<dbReference type="InterPro" id="IPR056884">
    <property type="entry name" value="NPHP3-like_N"/>
</dbReference>
<dbReference type="Proteomes" id="UP000383932">
    <property type="component" value="Unassembled WGS sequence"/>
</dbReference>
<dbReference type="PRINTS" id="PR00320">
    <property type="entry name" value="GPROTEINBRPT"/>
</dbReference>
<feature type="repeat" description="WD" evidence="3">
    <location>
        <begin position="1089"/>
        <end position="1130"/>
    </location>
</feature>
<evidence type="ECO:0000256" key="3">
    <source>
        <dbReference type="PROSITE-ProRule" id="PRU00221"/>
    </source>
</evidence>
<dbReference type="PANTHER" id="PTHR44129">
    <property type="entry name" value="WD REPEAT-CONTAINING PROTEIN POP1"/>
    <property type="match status" value="1"/>
</dbReference>
<feature type="region of interest" description="Disordered" evidence="4">
    <location>
        <begin position="1"/>
        <end position="24"/>
    </location>
</feature>
<dbReference type="SUPFAM" id="SSF50978">
    <property type="entry name" value="WD40 repeat-like"/>
    <property type="match status" value="3"/>
</dbReference>
<gene>
    <name evidence="6" type="ORF">CTheo_4674</name>
</gene>
<comment type="caution">
    <text evidence="6">The sequence shown here is derived from an EMBL/GenBank/DDBJ whole genome shotgun (WGS) entry which is preliminary data.</text>
</comment>
<feature type="repeat" description="WD" evidence="3">
    <location>
        <begin position="1524"/>
        <end position="1565"/>
    </location>
</feature>
<feature type="repeat" description="WD" evidence="3">
    <location>
        <begin position="1053"/>
        <end position="1081"/>
    </location>
</feature>
<dbReference type="PROSITE" id="PS50082">
    <property type="entry name" value="WD_REPEATS_2"/>
    <property type="match status" value="14"/>
</dbReference>
<feature type="repeat" description="WD" evidence="3">
    <location>
        <begin position="1436"/>
        <end position="1479"/>
    </location>
</feature>
<dbReference type="SUPFAM" id="SSF52540">
    <property type="entry name" value="P-loop containing nucleoside triphosphate hydrolases"/>
    <property type="match status" value="1"/>
</dbReference>
<dbReference type="EMBL" id="SSOP01000084">
    <property type="protein sequence ID" value="KAB5591886.1"/>
    <property type="molecule type" value="Genomic_DNA"/>
</dbReference>
<feature type="repeat" description="WD" evidence="3">
    <location>
        <begin position="1220"/>
        <end position="1261"/>
    </location>
</feature>
<feature type="repeat" description="WD" evidence="3">
    <location>
        <begin position="1271"/>
        <end position="1305"/>
    </location>
</feature>
<dbReference type="PROSITE" id="PS00678">
    <property type="entry name" value="WD_REPEATS_1"/>
    <property type="match status" value="10"/>
</dbReference>
<feature type="repeat" description="WD" evidence="3">
    <location>
        <begin position="943"/>
        <end position="984"/>
    </location>
</feature>
<dbReference type="Gene3D" id="3.40.50.300">
    <property type="entry name" value="P-loop containing nucleotide triphosphate hydrolases"/>
    <property type="match status" value="1"/>
</dbReference>
<feature type="repeat" description="WD" evidence="3">
    <location>
        <begin position="1132"/>
        <end position="1173"/>
    </location>
</feature>
<keyword evidence="2" id="KW-0677">Repeat</keyword>